<evidence type="ECO:0000313" key="6">
    <source>
        <dbReference type="Proteomes" id="UP000027982"/>
    </source>
</evidence>
<dbReference type="Gene3D" id="3.30.450.90">
    <property type="match status" value="1"/>
</dbReference>
<dbReference type="RefSeq" id="WP_227625045.1">
    <property type="nucleotide sequence ID" value="NZ_CP007139.1"/>
</dbReference>
<dbReference type="InterPro" id="IPR037257">
    <property type="entry name" value="T2SS_E_N_sf"/>
</dbReference>
<dbReference type="GO" id="GO:0005524">
    <property type="term" value="F:ATP binding"/>
    <property type="evidence" value="ECO:0007669"/>
    <property type="project" value="UniProtKB-KW"/>
</dbReference>
<evidence type="ECO:0000259" key="4">
    <source>
        <dbReference type="PROSITE" id="PS00662"/>
    </source>
</evidence>
<dbReference type="Gene3D" id="3.40.50.300">
    <property type="entry name" value="P-loop containing nucleotide triphosphate hydrolases"/>
    <property type="match status" value="1"/>
</dbReference>
<keyword evidence="6" id="KW-1185">Reference proteome</keyword>
<dbReference type="CDD" id="cd01129">
    <property type="entry name" value="PulE-GspE-like"/>
    <property type="match status" value="1"/>
</dbReference>
<dbReference type="KEGG" id="fgi:OP10G_0625"/>
<dbReference type="SMART" id="SM00382">
    <property type="entry name" value="AAA"/>
    <property type="match status" value="1"/>
</dbReference>
<dbReference type="Pfam" id="PF00437">
    <property type="entry name" value="T2SSE"/>
    <property type="match status" value="1"/>
</dbReference>
<dbReference type="eggNOG" id="COG2804">
    <property type="taxonomic scope" value="Bacteria"/>
</dbReference>
<accession>A0A068NK94</accession>
<sequence length="565" mass="62048">MRLGKGLLKRLGDRLMEDGMINDEQLKEGLGRQSNTGEFLGEALVALGFLSPAQIGPYMEEVTGFPFFDLSEQRIEEEIAHIIPEPLCTSRRVIAFRVVKGRVHVAMADPLNLSIVDEIRGAIDQPVVPYLAFPGDVEEAIRRAYGKNKAHAVLEEIRDDSSGIAPQETIEQLIGMAEDAPIVRLVHSIVTGAVAAGASDVHLEPQEDCIRVRYRIDGLLYEQMLLPPHVLAATMSRLKIMSNLDIAEKRRPQDGRFAMREDSGREFDVRLSLMPTVYGEKACMRLLEKKGRGGNMDKLGFLPDQKELMEKLIRRPHGVILVTGPTGSGKSTTLYSALQTINDPGININTVEDPVEYKLYGINQLQVNPRIGVTFAAGLRTLVRQDPDVILVGEIRDAETAEISVQAALTGHLVLSTLHTNDAPGALVRLQNMGVEPFLISSAVIGVVGQRLLRTTCSGCKEIQTLEQELKLTLGLDPDKEYEIARGTGCRRCGGRGSIGRTAIYEIMKMTDPLRNAVLRGASGAEISALAVTEGMQTMRETALVKMSEHIVSPEEVLRVLSYQE</sequence>
<dbReference type="GO" id="GO:0016887">
    <property type="term" value="F:ATP hydrolysis activity"/>
    <property type="evidence" value="ECO:0007669"/>
    <property type="project" value="TreeGrafter"/>
</dbReference>
<dbReference type="HOGENOM" id="CLU_013446_10_3_0"/>
<evidence type="ECO:0000256" key="2">
    <source>
        <dbReference type="ARBA" id="ARBA00022741"/>
    </source>
</evidence>
<dbReference type="SUPFAM" id="SSF52540">
    <property type="entry name" value="P-loop containing nucleoside triphosphate hydrolases"/>
    <property type="match status" value="1"/>
</dbReference>
<dbReference type="InterPro" id="IPR027417">
    <property type="entry name" value="P-loop_NTPase"/>
</dbReference>
<protein>
    <submittedName>
        <fullName evidence="5">Type ii secretion system protein e</fullName>
    </submittedName>
</protein>
<dbReference type="InterPro" id="IPR003593">
    <property type="entry name" value="AAA+_ATPase"/>
</dbReference>
<reference evidence="5 6" key="1">
    <citation type="journal article" date="2014" name="PLoS ONE">
        <title>The first complete genome sequence of the class fimbriimonadia in the phylum armatimonadetes.</title>
        <authorList>
            <person name="Hu Z.Y."/>
            <person name="Wang Y.Z."/>
            <person name="Im W.T."/>
            <person name="Wang S.Y."/>
            <person name="Zhao G.P."/>
            <person name="Zheng H.J."/>
            <person name="Quan Z.X."/>
        </authorList>
    </citation>
    <scope>NUCLEOTIDE SEQUENCE [LARGE SCALE GENOMIC DNA]</scope>
    <source>
        <strain evidence="5">Gsoil 348</strain>
    </source>
</reference>
<dbReference type="PANTHER" id="PTHR30258:SF1">
    <property type="entry name" value="PROTEIN TRANSPORT PROTEIN HOFB HOMOLOG"/>
    <property type="match status" value="1"/>
</dbReference>
<keyword evidence="2" id="KW-0547">Nucleotide-binding</keyword>
<dbReference type="STRING" id="661478.OP10G_0625"/>
<dbReference type="FunFam" id="3.40.50.300:FF:000398">
    <property type="entry name" value="Type IV pilus assembly ATPase PilB"/>
    <property type="match status" value="1"/>
</dbReference>
<gene>
    <name evidence="5" type="ORF">OP10G_0625</name>
</gene>
<organism evidence="5 6">
    <name type="scientific">Fimbriimonas ginsengisoli Gsoil 348</name>
    <dbReference type="NCBI Taxonomy" id="661478"/>
    <lineage>
        <taxon>Bacteria</taxon>
        <taxon>Bacillati</taxon>
        <taxon>Armatimonadota</taxon>
        <taxon>Fimbriimonadia</taxon>
        <taxon>Fimbriimonadales</taxon>
        <taxon>Fimbriimonadaceae</taxon>
        <taxon>Fimbriimonas</taxon>
    </lineage>
</organism>
<feature type="domain" description="Bacterial type II secretion system protein E" evidence="4">
    <location>
        <begin position="383"/>
        <end position="397"/>
    </location>
</feature>
<dbReference type="Pfam" id="PF05157">
    <property type="entry name" value="MshEN"/>
    <property type="match status" value="1"/>
</dbReference>
<dbReference type="Gene3D" id="3.30.300.160">
    <property type="entry name" value="Type II secretion system, protein E, N-terminal domain"/>
    <property type="match status" value="1"/>
</dbReference>
<evidence type="ECO:0000313" key="5">
    <source>
        <dbReference type="EMBL" id="AIE83993.1"/>
    </source>
</evidence>
<dbReference type="PROSITE" id="PS00662">
    <property type="entry name" value="T2SP_E"/>
    <property type="match status" value="1"/>
</dbReference>
<keyword evidence="3" id="KW-0067">ATP-binding</keyword>
<dbReference type="SUPFAM" id="SSF160246">
    <property type="entry name" value="EspE N-terminal domain-like"/>
    <property type="match status" value="1"/>
</dbReference>
<dbReference type="GO" id="GO:0005886">
    <property type="term" value="C:plasma membrane"/>
    <property type="evidence" value="ECO:0007669"/>
    <property type="project" value="TreeGrafter"/>
</dbReference>
<comment type="similarity">
    <text evidence="1">Belongs to the GSP E family.</text>
</comment>
<evidence type="ECO:0000256" key="3">
    <source>
        <dbReference type="ARBA" id="ARBA00022840"/>
    </source>
</evidence>
<dbReference type="PANTHER" id="PTHR30258">
    <property type="entry name" value="TYPE II SECRETION SYSTEM PROTEIN GSPE-RELATED"/>
    <property type="match status" value="1"/>
</dbReference>
<dbReference type="InterPro" id="IPR001482">
    <property type="entry name" value="T2SS/T4SS_dom"/>
</dbReference>
<proteinExistence type="inferred from homology"/>
<dbReference type="EMBL" id="CP007139">
    <property type="protein sequence ID" value="AIE83993.1"/>
    <property type="molecule type" value="Genomic_DNA"/>
</dbReference>
<name>A0A068NK94_FIMGI</name>
<dbReference type="Proteomes" id="UP000027982">
    <property type="component" value="Chromosome"/>
</dbReference>
<evidence type="ECO:0000256" key="1">
    <source>
        <dbReference type="ARBA" id="ARBA00006611"/>
    </source>
</evidence>
<dbReference type="AlphaFoldDB" id="A0A068NK94"/>
<dbReference type="InterPro" id="IPR007831">
    <property type="entry name" value="T2SS_GspE_N"/>
</dbReference>